<accession>A0A8J2KIP6</accession>
<feature type="non-terminal residue" evidence="1">
    <location>
        <position position="1"/>
    </location>
</feature>
<reference evidence="1" key="1">
    <citation type="submission" date="2021-06" db="EMBL/GenBank/DDBJ databases">
        <authorList>
            <person name="Hodson N. C."/>
            <person name="Mongue J. A."/>
            <person name="Jaron S. K."/>
        </authorList>
    </citation>
    <scope>NUCLEOTIDE SEQUENCE</scope>
</reference>
<organism evidence="1 2">
    <name type="scientific">Allacma fusca</name>
    <dbReference type="NCBI Taxonomy" id="39272"/>
    <lineage>
        <taxon>Eukaryota</taxon>
        <taxon>Metazoa</taxon>
        <taxon>Ecdysozoa</taxon>
        <taxon>Arthropoda</taxon>
        <taxon>Hexapoda</taxon>
        <taxon>Collembola</taxon>
        <taxon>Symphypleona</taxon>
        <taxon>Sminthuridae</taxon>
        <taxon>Allacma</taxon>
    </lineage>
</organism>
<dbReference type="AlphaFoldDB" id="A0A8J2KIP6"/>
<evidence type="ECO:0000313" key="2">
    <source>
        <dbReference type="Proteomes" id="UP000708208"/>
    </source>
</evidence>
<evidence type="ECO:0000313" key="1">
    <source>
        <dbReference type="EMBL" id="CAG7815210.1"/>
    </source>
</evidence>
<dbReference type="Pfam" id="PF03564">
    <property type="entry name" value="DUF1759"/>
    <property type="match status" value="1"/>
</dbReference>
<name>A0A8J2KIP6_9HEXA</name>
<keyword evidence="2" id="KW-1185">Reference proteome</keyword>
<protein>
    <submittedName>
        <fullName evidence="1">Uncharacterized protein</fullName>
    </submittedName>
</protein>
<dbReference type="OrthoDB" id="7551542at2759"/>
<dbReference type="Proteomes" id="UP000708208">
    <property type="component" value="Unassembled WGS sequence"/>
</dbReference>
<sequence>MAELESFRKHRAFHRRQVTALEGEIYGTLEQEQWDGDEVMAKLARFNEAATKIEGYNNQIIHMMIDRDEPQEDLDQEQSGIGESASLKLHKLEIRKYCGKLEEWLPWWAQFKSIHESTALTKVEKFQYLVQSLVEGTRAAEAVNVYHCTEENYDKAIQALK</sequence>
<dbReference type="EMBL" id="CAJVCH010339033">
    <property type="protein sequence ID" value="CAG7815210.1"/>
    <property type="molecule type" value="Genomic_DNA"/>
</dbReference>
<proteinExistence type="predicted"/>
<gene>
    <name evidence="1" type="ORF">AFUS01_LOCUS25908</name>
</gene>
<comment type="caution">
    <text evidence="1">The sequence shown here is derived from an EMBL/GenBank/DDBJ whole genome shotgun (WGS) entry which is preliminary data.</text>
</comment>
<dbReference type="InterPro" id="IPR005312">
    <property type="entry name" value="DUF1759"/>
</dbReference>